<dbReference type="EMBL" id="JAFCMP010000555">
    <property type="protein sequence ID" value="KAG5175036.1"/>
    <property type="molecule type" value="Genomic_DNA"/>
</dbReference>
<dbReference type="PANTHER" id="PTHR47447">
    <property type="entry name" value="OS03G0856100 PROTEIN"/>
    <property type="match status" value="1"/>
</dbReference>
<dbReference type="InterPro" id="IPR002885">
    <property type="entry name" value="PPR_rpt"/>
</dbReference>
<evidence type="ECO:0000313" key="5">
    <source>
        <dbReference type="Proteomes" id="UP000664859"/>
    </source>
</evidence>
<dbReference type="Proteomes" id="UP000664859">
    <property type="component" value="Unassembled WGS sequence"/>
</dbReference>
<dbReference type="Pfam" id="PF17177">
    <property type="entry name" value="PPR_long"/>
    <property type="match status" value="1"/>
</dbReference>
<proteinExistence type="predicted"/>
<evidence type="ECO:0000259" key="3">
    <source>
        <dbReference type="Pfam" id="PF17177"/>
    </source>
</evidence>
<dbReference type="AlphaFoldDB" id="A0A835YGC8"/>
<feature type="non-terminal residue" evidence="4">
    <location>
        <position position="180"/>
    </location>
</feature>
<evidence type="ECO:0000256" key="2">
    <source>
        <dbReference type="PROSITE-ProRule" id="PRU00708"/>
    </source>
</evidence>
<accession>A0A835YGC8</accession>
<gene>
    <name evidence="4" type="ORF">JKP88DRAFT_190676</name>
</gene>
<evidence type="ECO:0000256" key="1">
    <source>
        <dbReference type="ARBA" id="ARBA00022737"/>
    </source>
</evidence>
<keyword evidence="1" id="KW-0677">Repeat</keyword>
<sequence length="180" mass="19221">MVKGGHRPHISIFHLVLKALASKHGGKEAWHVLAIMRQSGTQPDATAYSWALRQQVSLQAADALLKEMVTAGVAPDSGTYIAMLRMCRISRDMPRALELFAEMEATDPSFVNVHTWNLLLLAIVASGNPQSALGKAAEMTQRGLAPDAATHSLLLAAHAALGDQAKVDSAVSQMRASGME</sequence>
<dbReference type="InterPro" id="IPR033443">
    <property type="entry name" value="PROP1-like_PPR_dom"/>
</dbReference>
<evidence type="ECO:0000313" key="4">
    <source>
        <dbReference type="EMBL" id="KAG5175036.1"/>
    </source>
</evidence>
<dbReference type="OrthoDB" id="411857at2759"/>
<protein>
    <recommendedName>
        <fullName evidence="3">PROP1-like PPR domain-containing protein</fullName>
    </recommendedName>
</protein>
<organism evidence="4 5">
    <name type="scientific">Tribonema minus</name>
    <dbReference type="NCBI Taxonomy" id="303371"/>
    <lineage>
        <taxon>Eukaryota</taxon>
        <taxon>Sar</taxon>
        <taxon>Stramenopiles</taxon>
        <taxon>Ochrophyta</taxon>
        <taxon>PX clade</taxon>
        <taxon>Xanthophyceae</taxon>
        <taxon>Tribonematales</taxon>
        <taxon>Tribonemataceae</taxon>
        <taxon>Tribonema</taxon>
    </lineage>
</organism>
<dbReference type="Gene3D" id="1.25.40.10">
    <property type="entry name" value="Tetratricopeptide repeat domain"/>
    <property type="match status" value="1"/>
</dbReference>
<keyword evidence="5" id="KW-1185">Reference proteome</keyword>
<feature type="domain" description="PROP1-like PPR" evidence="3">
    <location>
        <begin position="56"/>
        <end position="176"/>
    </location>
</feature>
<dbReference type="PROSITE" id="PS51375">
    <property type="entry name" value="PPR"/>
    <property type="match status" value="1"/>
</dbReference>
<dbReference type="InterPro" id="IPR011990">
    <property type="entry name" value="TPR-like_helical_dom_sf"/>
</dbReference>
<dbReference type="PANTHER" id="PTHR47447:SF17">
    <property type="entry name" value="OS12G0638900 PROTEIN"/>
    <property type="match status" value="1"/>
</dbReference>
<name>A0A835YGC8_9STRA</name>
<feature type="repeat" description="PPR" evidence="2">
    <location>
        <begin position="112"/>
        <end position="146"/>
    </location>
</feature>
<reference evidence="4" key="1">
    <citation type="submission" date="2021-02" db="EMBL/GenBank/DDBJ databases">
        <title>First Annotated Genome of the Yellow-green Alga Tribonema minus.</title>
        <authorList>
            <person name="Mahan K.M."/>
        </authorList>
    </citation>
    <scope>NUCLEOTIDE SEQUENCE</scope>
    <source>
        <strain evidence="4">UTEX B ZZ1240</strain>
    </source>
</reference>
<comment type="caution">
    <text evidence="4">The sequence shown here is derived from an EMBL/GenBank/DDBJ whole genome shotgun (WGS) entry which is preliminary data.</text>
</comment>